<feature type="compositionally biased region" description="Basic and acidic residues" evidence="1">
    <location>
        <begin position="69"/>
        <end position="82"/>
    </location>
</feature>
<feature type="region of interest" description="Disordered" evidence="1">
    <location>
        <begin position="110"/>
        <end position="154"/>
    </location>
</feature>
<organism evidence="3 4">
    <name type="scientific">Phytophthora oleae</name>
    <dbReference type="NCBI Taxonomy" id="2107226"/>
    <lineage>
        <taxon>Eukaryota</taxon>
        <taxon>Sar</taxon>
        <taxon>Stramenopiles</taxon>
        <taxon>Oomycota</taxon>
        <taxon>Peronosporomycetes</taxon>
        <taxon>Peronosporales</taxon>
        <taxon>Peronosporaceae</taxon>
        <taxon>Phytophthora</taxon>
    </lineage>
</organism>
<proteinExistence type="predicted"/>
<feature type="transmembrane region" description="Helical" evidence="2">
    <location>
        <begin position="803"/>
        <end position="821"/>
    </location>
</feature>
<evidence type="ECO:0000313" key="3">
    <source>
        <dbReference type="EMBL" id="KAL3657755.1"/>
    </source>
</evidence>
<protein>
    <recommendedName>
        <fullName evidence="5">Transmembrane protein</fullName>
    </recommendedName>
</protein>
<keyword evidence="2" id="KW-0812">Transmembrane</keyword>
<keyword evidence="2" id="KW-1133">Transmembrane helix</keyword>
<feature type="transmembrane region" description="Helical" evidence="2">
    <location>
        <begin position="853"/>
        <end position="873"/>
    </location>
</feature>
<accession>A0ABD3EUU5</accession>
<feature type="region of interest" description="Disordered" evidence="1">
    <location>
        <begin position="1"/>
        <end position="48"/>
    </location>
</feature>
<name>A0ABD3EUU5_9STRA</name>
<feature type="transmembrane region" description="Helical" evidence="2">
    <location>
        <begin position="899"/>
        <end position="916"/>
    </location>
</feature>
<feature type="transmembrane region" description="Helical" evidence="2">
    <location>
        <begin position="309"/>
        <end position="329"/>
    </location>
</feature>
<feature type="transmembrane region" description="Helical" evidence="2">
    <location>
        <begin position="269"/>
        <end position="289"/>
    </location>
</feature>
<feature type="compositionally biased region" description="Low complexity" evidence="1">
    <location>
        <begin position="9"/>
        <end position="28"/>
    </location>
</feature>
<feature type="compositionally biased region" description="Polar residues" evidence="1">
    <location>
        <begin position="113"/>
        <end position="127"/>
    </location>
</feature>
<feature type="transmembrane region" description="Helical" evidence="2">
    <location>
        <begin position="490"/>
        <end position="511"/>
    </location>
</feature>
<feature type="transmembrane region" description="Helical" evidence="2">
    <location>
        <begin position="369"/>
        <end position="388"/>
    </location>
</feature>
<dbReference type="AlphaFoldDB" id="A0ABD3EUU5"/>
<gene>
    <name evidence="3" type="ORF">V7S43_017327</name>
</gene>
<evidence type="ECO:0000256" key="2">
    <source>
        <dbReference type="SAM" id="Phobius"/>
    </source>
</evidence>
<feature type="region of interest" description="Disordered" evidence="1">
    <location>
        <begin position="67"/>
        <end position="88"/>
    </location>
</feature>
<sequence length="929" mass="103071">MDGVQHVVLPLQPSSSRPRLSGPRTSLRGVAVAPQLGSPPVSPKRGSSVLRNVRGRAIPSLTIDSILPNEKENSPNRVESRKTLRRSSFSQAIRELSSDHLRTLDSIDIMPQDSETSSNECTASQDSPRAASKIPPRRRSYILQSQDPKSRHSSFQAKLFPPLYNFREKNSAIIPGAIDTSPEKKNLVNGALPAPTRAPSLEKREAFIIPTPPPPAARQPSHIESTIRVFGYSLGPLYDFWERLQVSHCGQYSVERMLALDEYCQRVSIVRVLFVCLLLPFGPLLVIILAECMPLEPVEKGALANYVFWLRHSIIGTILVFCATIQTKVWIPEIVLSTQNVLLMAIVSSVVYTALNVLVAVLWVFPIPFLVVAGIPILFGIWALVGRLALGPHPLEGVQDGSFRGRRVLSLTTVHASMLIVYPAYQAIFLEVDGVLELGMIALLPAINLLLKNLQTALGSHLEDSLPEVIIFSVDVFSAIYSVLCMHSANSIKMVAITLLLNTFVMILSLHGMNRRSRVARACRSFQLMERQQQKLRRTQSVLDSVITGGCNPALLSTLVATTLRMLQTPGQLDAYELRSIRLLSGMPHQLSLPNAALLDSLAARSVYNNSRRTTVSMSVKLIKSRFSSAAMEGKLLSADHFPAAAPSNSKLAKRLRGAVLVVPTSRWLSMRISSRTNSNEKGVLAQQVDNRDKQSSSTESELSESEHPHQSSDIPMLKSMDLSSPRISQLVHATSHSMVQPIASPPRTSRLTIPLFGQEVSDKLIPLVSKSNAVLSNVLGETRKQNTRAVKQTLQLLFNNEYLGLTAYTQCIIPVIYLLYMPVLQALPNQVYYLTHYRYFGATKEFDERMTVISILAGLQLAVWVALQTFVVKRFGVSTIYQVAFVLESHFFLLQGRLLMWLVFAVQSTLIHYGADFSFKFDWLHKVP</sequence>
<dbReference type="Proteomes" id="UP001632037">
    <property type="component" value="Unassembled WGS sequence"/>
</dbReference>
<feature type="transmembrane region" description="Helical" evidence="2">
    <location>
        <begin position="341"/>
        <end position="363"/>
    </location>
</feature>
<comment type="caution">
    <text evidence="3">The sequence shown here is derived from an EMBL/GenBank/DDBJ whole genome shotgun (WGS) entry which is preliminary data.</text>
</comment>
<feature type="region of interest" description="Disordered" evidence="1">
    <location>
        <begin position="679"/>
        <end position="718"/>
    </location>
</feature>
<evidence type="ECO:0000256" key="1">
    <source>
        <dbReference type="SAM" id="MobiDB-lite"/>
    </source>
</evidence>
<dbReference type="EMBL" id="JBIMZQ010000061">
    <property type="protein sequence ID" value="KAL3657755.1"/>
    <property type="molecule type" value="Genomic_DNA"/>
</dbReference>
<evidence type="ECO:0008006" key="5">
    <source>
        <dbReference type="Google" id="ProtNLM"/>
    </source>
</evidence>
<keyword evidence="4" id="KW-1185">Reference proteome</keyword>
<evidence type="ECO:0000313" key="4">
    <source>
        <dbReference type="Proteomes" id="UP001632037"/>
    </source>
</evidence>
<reference evidence="3 4" key="1">
    <citation type="submission" date="2024-09" db="EMBL/GenBank/DDBJ databases">
        <title>Genome sequencing and assembly of Phytophthora oleae, isolate VK10A, causative agent of rot of olive drupes.</title>
        <authorList>
            <person name="Conti Taguali S."/>
            <person name="Riolo M."/>
            <person name="La Spada F."/>
            <person name="Cacciola S.O."/>
            <person name="Dionisio G."/>
        </authorList>
    </citation>
    <scope>NUCLEOTIDE SEQUENCE [LARGE SCALE GENOMIC DNA]</scope>
    <source>
        <strain evidence="3 4">VK10A</strain>
    </source>
</reference>
<keyword evidence="2" id="KW-0472">Membrane</keyword>
<feature type="transmembrane region" description="Helical" evidence="2">
    <location>
        <begin position="408"/>
        <end position="428"/>
    </location>
</feature>